<dbReference type="AlphaFoldDB" id="A0A1A9GF46"/>
<dbReference type="Proteomes" id="UP000077868">
    <property type="component" value="Chromosome"/>
</dbReference>
<feature type="domain" description="Acyl-CoA dehydrogenase/oxidase N-terminal" evidence="7">
    <location>
        <begin position="7"/>
        <end position="119"/>
    </location>
</feature>
<dbReference type="CDD" id="cd00567">
    <property type="entry name" value="ACAD"/>
    <property type="match status" value="1"/>
</dbReference>
<keyword evidence="9" id="KW-1185">Reference proteome</keyword>
<dbReference type="GO" id="GO:0050660">
    <property type="term" value="F:flavin adenine dinucleotide binding"/>
    <property type="evidence" value="ECO:0007669"/>
    <property type="project" value="InterPro"/>
</dbReference>
<dbReference type="Gene3D" id="1.10.540.10">
    <property type="entry name" value="Acyl-CoA dehydrogenase/oxidase, N-terminal domain"/>
    <property type="match status" value="1"/>
</dbReference>
<evidence type="ECO:0000256" key="3">
    <source>
        <dbReference type="ARBA" id="ARBA00022630"/>
    </source>
</evidence>
<dbReference type="Pfam" id="PF02771">
    <property type="entry name" value="Acyl-CoA_dh_N"/>
    <property type="match status" value="1"/>
</dbReference>
<protein>
    <submittedName>
        <fullName evidence="8">Acyl-CoA dehydrogenase</fullName>
        <ecNumber evidence="8">1.3.99.-</ecNumber>
    </submittedName>
</protein>
<evidence type="ECO:0000256" key="1">
    <source>
        <dbReference type="ARBA" id="ARBA00001974"/>
    </source>
</evidence>
<dbReference type="SUPFAM" id="SSF56645">
    <property type="entry name" value="Acyl-CoA dehydrogenase NM domain-like"/>
    <property type="match status" value="1"/>
</dbReference>
<evidence type="ECO:0000256" key="2">
    <source>
        <dbReference type="ARBA" id="ARBA00009347"/>
    </source>
</evidence>
<evidence type="ECO:0000313" key="8">
    <source>
        <dbReference type="EMBL" id="ANH36874.1"/>
    </source>
</evidence>
<organism evidence="8 9">
    <name type="scientific">Nocardioides dokdonensis FR1436</name>
    <dbReference type="NCBI Taxonomy" id="1300347"/>
    <lineage>
        <taxon>Bacteria</taxon>
        <taxon>Bacillati</taxon>
        <taxon>Actinomycetota</taxon>
        <taxon>Actinomycetes</taxon>
        <taxon>Propionibacteriales</taxon>
        <taxon>Nocardioidaceae</taxon>
        <taxon>Nocardioides</taxon>
    </lineage>
</organism>
<name>A0A1A9GF46_9ACTN</name>
<evidence type="ECO:0000313" key="9">
    <source>
        <dbReference type="Proteomes" id="UP000077868"/>
    </source>
</evidence>
<evidence type="ECO:0000256" key="5">
    <source>
        <dbReference type="ARBA" id="ARBA00023002"/>
    </source>
</evidence>
<dbReference type="InterPro" id="IPR036250">
    <property type="entry name" value="AcylCo_DH-like_C"/>
</dbReference>
<dbReference type="OrthoDB" id="7328575at2"/>
<dbReference type="EMBL" id="CP015079">
    <property type="protein sequence ID" value="ANH36874.1"/>
    <property type="molecule type" value="Genomic_DNA"/>
</dbReference>
<dbReference type="RefSeq" id="WP_068105799.1">
    <property type="nucleotide sequence ID" value="NZ_CP015079.1"/>
</dbReference>
<dbReference type="PANTHER" id="PTHR43884:SF20">
    <property type="entry name" value="ACYL-COA DEHYDROGENASE FADE28"/>
    <property type="match status" value="1"/>
</dbReference>
<dbReference type="STRING" id="1300347.I601_0422"/>
<evidence type="ECO:0000259" key="6">
    <source>
        <dbReference type="Pfam" id="PF00441"/>
    </source>
</evidence>
<dbReference type="Gene3D" id="1.20.140.10">
    <property type="entry name" value="Butyryl-CoA Dehydrogenase, subunit A, domain 3"/>
    <property type="match status" value="1"/>
</dbReference>
<dbReference type="InterPro" id="IPR013786">
    <property type="entry name" value="AcylCoA_DH/ox_N"/>
</dbReference>
<dbReference type="SUPFAM" id="SSF47203">
    <property type="entry name" value="Acyl-CoA dehydrogenase C-terminal domain-like"/>
    <property type="match status" value="1"/>
</dbReference>
<evidence type="ECO:0000256" key="4">
    <source>
        <dbReference type="ARBA" id="ARBA00022827"/>
    </source>
</evidence>
<gene>
    <name evidence="8" type="primary">acdA_2</name>
    <name evidence="8" type="ORF">I601_0422</name>
</gene>
<dbReference type="Pfam" id="PF00441">
    <property type="entry name" value="Acyl-CoA_dh_1"/>
    <property type="match status" value="1"/>
</dbReference>
<comment type="similarity">
    <text evidence="2">Belongs to the acyl-CoA dehydrogenase family.</text>
</comment>
<sequence length="381" mass="39843">MDFTYDDEQDALRDAVRGLLTKAYGDFEQRRQTSKQDPGFSEKTWTQMAEMGLLGLPFAEDDGGVGAGPVEIAIVCHELGRVVAPEPYLHAVVLAGGLVAACGSAEQRGELLGSLAAGERLLAFAHDEPGSRWAPEATAVSATEDGGSWALTGTKEPVVQGARAETLVVSARLPDGGTGLFVVDGEACERTGYPTYDGGRAAKVVLDATAATPLGEPGRDLTASIATILDLGRIMAGNQALGAMEVALAQTTAYLKSRKQFGVPLSTFQALTFRAADMYVSLELATSVVQWATMVIETGDPVALHDAAARAGLQVSRAGRHVGQEAIQLHGGIGMTAEYAVGTYTSVLTMLEHLLGDGTHHLAALAGRVGEHEDLDPLAMT</sequence>
<accession>A0A1A9GF46</accession>
<keyword evidence="3" id="KW-0285">Flavoprotein</keyword>
<dbReference type="InterPro" id="IPR046373">
    <property type="entry name" value="Acyl-CoA_Oxase/DH_mid-dom_sf"/>
</dbReference>
<dbReference type="InterPro" id="IPR009075">
    <property type="entry name" value="AcylCo_DH/oxidase_C"/>
</dbReference>
<dbReference type="PATRIC" id="fig|1300347.3.peg.422"/>
<dbReference type="Gene3D" id="2.40.110.10">
    <property type="entry name" value="Butyryl-CoA Dehydrogenase, subunit A, domain 2"/>
    <property type="match status" value="1"/>
</dbReference>
<proteinExistence type="inferred from homology"/>
<keyword evidence="4" id="KW-0274">FAD</keyword>
<reference evidence="8 9" key="1">
    <citation type="submission" date="2016-03" db="EMBL/GenBank/DDBJ databases">
        <title>Complete genome sequence of a soil Actinobacterium, Nocardioides dokdonensis FR1436.</title>
        <authorList>
            <person name="Kwon S.-K."/>
            <person name="Kim K."/>
            <person name="Kim J.F."/>
        </authorList>
    </citation>
    <scope>NUCLEOTIDE SEQUENCE [LARGE SCALE GENOMIC DNA]</scope>
    <source>
        <strain evidence="8 9">FR1436</strain>
    </source>
</reference>
<dbReference type="PANTHER" id="PTHR43884">
    <property type="entry name" value="ACYL-COA DEHYDROGENASE"/>
    <property type="match status" value="1"/>
</dbReference>
<feature type="domain" description="Acyl-CoA dehydrogenase/oxidase C-terminal" evidence="6">
    <location>
        <begin position="225"/>
        <end position="346"/>
    </location>
</feature>
<comment type="cofactor">
    <cofactor evidence="1">
        <name>FAD</name>
        <dbReference type="ChEBI" id="CHEBI:57692"/>
    </cofactor>
</comment>
<keyword evidence="5 8" id="KW-0560">Oxidoreductase</keyword>
<dbReference type="InterPro" id="IPR037069">
    <property type="entry name" value="AcylCoA_DH/ox_N_sf"/>
</dbReference>
<dbReference type="EC" id="1.3.99.-" evidence="8"/>
<evidence type="ECO:0000259" key="7">
    <source>
        <dbReference type="Pfam" id="PF02771"/>
    </source>
</evidence>
<dbReference type="GO" id="GO:0003995">
    <property type="term" value="F:acyl-CoA dehydrogenase activity"/>
    <property type="evidence" value="ECO:0007669"/>
    <property type="project" value="TreeGrafter"/>
</dbReference>
<dbReference type="KEGG" id="ndk:I601_0422"/>
<dbReference type="InterPro" id="IPR009100">
    <property type="entry name" value="AcylCoA_DH/oxidase_NM_dom_sf"/>
</dbReference>